<gene>
    <name evidence="2" type="ORF">U0070_005642</name>
</gene>
<proteinExistence type="predicted"/>
<dbReference type="AlphaFoldDB" id="A0AAW0IM53"/>
<evidence type="ECO:0000313" key="3">
    <source>
        <dbReference type="Proteomes" id="UP001488838"/>
    </source>
</evidence>
<dbReference type="Proteomes" id="UP001488838">
    <property type="component" value="Unassembled WGS sequence"/>
</dbReference>
<evidence type="ECO:0000256" key="1">
    <source>
        <dbReference type="SAM" id="MobiDB-lite"/>
    </source>
</evidence>
<keyword evidence="3" id="KW-1185">Reference proteome</keyword>
<sequence>MSALKDSLRCVFYTRSSQEEGLSFQWAALNELNGLQNSNNRRHEGLAFSSLVYGVFIPWRPMWGLRTPWRLEERHCTRRTGLSTHLDHCGQWAKHRSSKNHHGKPDHETDSRGFNSDARQVKQTEYTIGKQTEYCLVGGFTLAP</sequence>
<accession>A0AAW0IM53</accession>
<organism evidence="2 3">
    <name type="scientific">Myodes glareolus</name>
    <name type="common">Bank vole</name>
    <name type="synonym">Clethrionomys glareolus</name>
    <dbReference type="NCBI Taxonomy" id="447135"/>
    <lineage>
        <taxon>Eukaryota</taxon>
        <taxon>Metazoa</taxon>
        <taxon>Chordata</taxon>
        <taxon>Craniata</taxon>
        <taxon>Vertebrata</taxon>
        <taxon>Euteleostomi</taxon>
        <taxon>Mammalia</taxon>
        <taxon>Eutheria</taxon>
        <taxon>Euarchontoglires</taxon>
        <taxon>Glires</taxon>
        <taxon>Rodentia</taxon>
        <taxon>Myomorpha</taxon>
        <taxon>Muroidea</taxon>
        <taxon>Cricetidae</taxon>
        <taxon>Arvicolinae</taxon>
        <taxon>Myodes</taxon>
    </lineage>
</organism>
<feature type="region of interest" description="Disordered" evidence="1">
    <location>
        <begin position="94"/>
        <end position="119"/>
    </location>
</feature>
<protein>
    <submittedName>
        <fullName evidence="2">Uncharacterized protein</fullName>
    </submittedName>
</protein>
<comment type="caution">
    <text evidence="2">The sequence shown here is derived from an EMBL/GenBank/DDBJ whole genome shotgun (WGS) entry which is preliminary data.</text>
</comment>
<dbReference type="EMBL" id="JBBHLL010000112">
    <property type="protein sequence ID" value="KAK7815530.1"/>
    <property type="molecule type" value="Genomic_DNA"/>
</dbReference>
<reference evidence="2 3" key="1">
    <citation type="journal article" date="2023" name="bioRxiv">
        <title>Conserved and derived expression patterns and positive selection on dental genes reveal complex evolutionary context of ever-growing rodent molars.</title>
        <authorList>
            <person name="Calamari Z.T."/>
            <person name="Song A."/>
            <person name="Cohen E."/>
            <person name="Akter M."/>
            <person name="Roy R.D."/>
            <person name="Hallikas O."/>
            <person name="Christensen M.M."/>
            <person name="Li P."/>
            <person name="Marangoni P."/>
            <person name="Jernvall J."/>
            <person name="Klein O.D."/>
        </authorList>
    </citation>
    <scope>NUCLEOTIDE SEQUENCE [LARGE SCALE GENOMIC DNA]</scope>
    <source>
        <strain evidence="2">V071</strain>
    </source>
</reference>
<evidence type="ECO:0000313" key="2">
    <source>
        <dbReference type="EMBL" id="KAK7815530.1"/>
    </source>
</evidence>
<name>A0AAW0IM53_MYOGA</name>